<dbReference type="OrthoDB" id="510978at2759"/>
<sequence>MVTAPVPSKLTARLGCPPKRTLITGNHSQARNRAKTAVKTIIRSSEADEPKGKCVAGGDGGLSGIFNQFISLKGIKSPAAAVQQLNPSPLLPPTAALEQAMTMLQCNDWPEPDSGVQAAFNFTIPAAEGPEAGAVRSWMAGEEWLSWPRFHAMLHVSYNPLINCDQWRVVSPLVFPSERYDNKAVQAVEVRSRPRQPWQPEAERSNCSRTGSGTETRSTSSALRSYTYTFCWERVESGAFKDCWLISGVRVGNYAL</sequence>
<dbReference type="RefSeq" id="XP_002950903.1">
    <property type="nucleotide sequence ID" value="XM_002950857.1"/>
</dbReference>
<dbReference type="PANTHER" id="PTHR35716">
    <property type="entry name" value="OS05G0574700 PROTEIN-RELATED"/>
    <property type="match status" value="1"/>
</dbReference>
<evidence type="ECO:0000313" key="3">
    <source>
        <dbReference type="Proteomes" id="UP000001058"/>
    </source>
</evidence>
<dbReference type="GeneID" id="9618149"/>
<accession>D8TWV8</accession>
<dbReference type="AlphaFoldDB" id="D8TWV8"/>
<dbReference type="EMBL" id="GL378341">
    <property type="protein sequence ID" value="EFJ48218.1"/>
    <property type="molecule type" value="Genomic_DNA"/>
</dbReference>
<dbReference type="Proteomes" id="UP000001058">
    <property type="component" value="Unassembled WGS sequence"/>
</dbReference>
<feature type="compositionally biased region" description="Low complexity" evidence="1">
    <location>
        <begin position="208"/>
        <end position="218"/>
    </location>
</feature>
<dbReference type="KEGG" id="vcn:VOLCADRAFT_117703"/>
<protein>
    <submittedName>
        <fullName evidence="2">Uncharacterized protein</fullName>
    </submittedName>
</protein>
<dbReference type="PANTHER" id="PTHR35716:SF4">
    <property type="entry name" value="ARGININE DECARBOXYLASE"/>
    <property type="match status" value="1"/>
</dbReference>
<organism evidence="3">
    <name type="scientific">Volvox carteri f. nagariensis</name>
    <dbReference type="NCBI Taxonomy" id="3068"/>
    <lineage>
        <taxon>Eukaryota</taxon>
        <taxon>Viridiplantae</taxon>
        <taxon>Chlorophyta</taxon>
        <taxon>core chlorophytes</taxon>
        <taxon>Chlorophyceae</taxon>
        <taxon>CS clade</taxon>
        <taxon>Chlamydomonadales</taxon>
        <taxon>Volvocaceae</taxon>
        <taxon>Volvox</taxon>
    </lineage>
</organism>
<gene>
    <name evidence="2" type="ORF">VOLCADRAFT_117703</name>
</gene>
<name>D8TWV8_VOLCA</name>
<dbReference type="eggNOG" id="ENOG502QS0J">
    <property type="taxonomic scope" value="Eukaryota"/>
</dbReference>
<evidence type="ECO:0000313" key="2">
    <source>
        <dbReference type="EMBL" id="EFJ48218.1"/>
    </source>
</evidence>
<proteinExistence type="predicted"/>
<dbReference type="InParanoid" id="D8TWV8"/>
<evidence type="ECO:0000256" key="1">
    <source>
        <dbReference type="SAM" id="MobiDB-lite"/>
    </source>
</evidence>
<keyword evidence="3" id="KW-1185">Reference proteome</keyword>
<feature type="region of interest" description="Disordered" evidence="1">
    <location>
        <begin position="15"/>
        <end position="34"/>
    </location>
</feature>
<feature type="region of interest" description="Disordered" evidence="1">
    <location>
        <begin position="191"/>
        <end position="218"/>
    </location>
</feature>
<reference evidence="2 3" key="1">
    <citation type="journal article" date="2010" name="Science">
        <title>Genomic analysis of organismal complexity in the multicellular green alga Volvox carteri.</title>
        <authorList>
            <person name="Prochnik S.E."/>
            <person name="Umen J."/>
            <person name="Nedelcu A.M."/>
            <person name="Hallmann A."/>
            <person name="Miller S.M."/>
            <person name="Nishii I."/>
            <person name="Ferris P."/>
            <person name="Kuo A."/>
            <person name="Mitros T."/>
            <person name="Fritz-Laylin L.K."/>
            <person name="Hellsten U."/>
            <person name="Chapman J."/>
            <person name="Simakov O."/>
            <person name="Rensing S.A."/>
            <person name="Terry A."/>
            <person name="Pangilinan J."/>
            <person name="Kapitonov V."/>
            <person name="Jurka J."/>
            <person name="Salamov A."/>
            <person name="Shapiro H."/>
            <person name="Schmutz J."/>
            <person name="Grimwood J."/>
            <person name="Lindquist E."/>
            <person name="Lucas S."/>
            <person name="Grigoriev I.V."/>
            <person name="Schmitt R."/>
            <person name="Kirk D."/>
            <person name="Rokhsar D.S."/>
        </authorList>
    </citation>
    <scope>NUCLEOTIDE SEQUENCE [LARGE SCALE GENOMIC DNA]</scope>
    <source>
        <strain evidence="3">f. Nagariensis / Eve</strain>
    </source>
</reference>